<evidence type="ECO:0000313" key="6">
    <source>
        <dbReference type="Proteomes" id="UP000253426"/>
    </source>
</evidence>
<dbReference type="GO" id="GO:0030246">
    <property type="term" value="F:carbohydrate binding"/>
    <property type="evidence" value="ECO:0007669"/>
    <property type="project" value="UniProtKB-ARBA"/>
</dbReference>
<sequence>MLPNPRMLPIVPAIQSRPAGGQTVGGLLFLCLMLLISPSCKPKDPMEQYGAPPSREKDGRVKVAILADTVEIPLRNYQCALLERLARTRPGMAVMRYGAGGSAAEQARQVRDAQAEGAKFIVIFPLQESVVAPALRGAIAGGVQVIAMSAQLPEDAFTASISCDERRLGAMAADFIVQALRTKASDEGKPVPVGRVVQLRGDEGSASSERALGFSEALQREPGVVLVHDAPAQWNDKDAAARIQEALRLQKQFDVVYAHNDLMASGAAKQLRETSVETRESILVLGTDAVPGADGGASLVNKSVLDATIYHPPLVDVAWRDIERVLDDASQTLKKHQRVKPILITPSNAANFERQSLPKPQTE</sequence>
<dbReference type="EMBL" id="QNRR01000002">
    <property type="protein sequence ID" value="RBP46024.1"/>
    <property type="molecule type" value="Genomic_DNA"/>
</dbReference>
<evidence type="ECO:0000313" key="5">
    <source>
        <dbReference type="EMBL" id="RBP46024.1"/>
    </source>
</evidence>
<keyword evidence="6" id="KW-1185">Reference proteome</keyword>
<dbReference type="Proteomes" id="UP000253426">
    <property type="component" value="Unassembled WGS sequence"/>
</dbReference>
<dbReference type="SUPFAM" id="SSF53822">
    <property type="entry name" value="Periplasmic binding protein-like I"/>
    <property type="match status" value="1"/>
</dbReference>
<evidence type="ECO:0000256" key="2">
    <source>
        <dbReference type="ARBA" id="ARBA00007639"/>
    </source>
</evidence>
<dbReference type="Gene3D" id="3.40.50.2300">
    <property type="match status" value="2"/>
</dbReference>
<dbReference type="OrthoDB" id="9814427at2"/>
<name>A0A366HSX2_9BACT</name>
<evidence type="ECO:0000256" key="1">
    <source>
        <dbReference type="ARBA" id="ARBA00004196"/>
    </source>
</evidence>
<evidence type="ECO:0000256" key="3">
    <source>
        <dbReference type="ARBA" id="ARBA00022729"/>
    </source>
</evidence>
<accession>A0A366HSX2</accession>
<keyword evidence="3" id="KW-0732">Signal</keyword>
<dbReference type="GO" id="GO:0030313">
    <property type="term" value="C:cell envelope"/>
    <property type="evidence" value="ECO:0007669"/>
    <property type="project" value="UniProtKB-SubCell"/>
</dbReference>
<proteinExistence type="inferred from homology"/>
<dbReference type="PANTHER" id="PTHR46847:SF1">
    <property type="entry name" value="D-ALLOSE-BINDING PERIPLASMIC PROTEIN-RELATED"/>
    <property type="match status" value="1"/>
</dbReference>
<dbReference type="Pfam" id="PF13407">
    <property type="entry name" value="Peripla_BP_4"/>
    <property type="match status" value="1"/>
</dbReference>
<comment type="subcellular location">
    <subcellularLocation>
        <location evidence="1">Cell envelope</location>
    </subcellularLocation>
</comment>
<dbReference type="InterPro" id="IPR028082">
    <property type="entry name" value="Peripla_BP_I"/>
</dbReference>
<comment type="caution">
    <text evidence="5">The sequence shown here is derived from an EMBL/GenBank/DDBJ whole genome shotgun (WGS) entry which is preliminary data.</text>
</comment>
<protein>
    <submittedName>
        <fullName evidence="5">Monosaccharide ABC transporter substrate-binding protein (CUT2 family)</fullName>
    </submittedName>
</protein>
<reference evidence="5 6" key="1">
    <citation type="submission" date="2018-06" db="EMBL/GenBank/DDBJ databases">
        <title>Genomic Encyclopedia of Type Strains, Phase IV (KMG-IV): sequencing the most valuable type-strain genomes for metagenomic binning, comparative biology and taxonomic classification.</title>
        <authorList>
            <person name="Goeker M."/>
        </authorList>
    </citation>
    <scope>NUCLEOTIDE SEQUENCE [LARGE SCALE GENOMIC DNA]</scope>
    <source>
        <strain evidence="5 6">DSM 25532</strain>
    </source>
</reference>
<comment type="similarity">
    <text evidence="2">Belongs to the bacterial solute-binding protein 2 family.</text>
</comment>
<dbReference type="AlphaFoldDB" id="A0A366HSX2"/>
<feature type="domain" description="Periplasmic binding protein" evidence="4">
    <location>
        <begin position="80"/>
        <end position="292"/>
    </location>
</feature>
<evidence type="ECO:0000259" key="4">
    <source>
        <dbReference type="Pfam" id="PF13407"/>
    </source>
</evidence>
<dbReference type="PANTHER" id="PTHR46847">
    <property type="entry name" value="D-ALLOSE-BINDING PERIPLASMIC PROTEIN-RELATED"/>
    <property type="match status" value="1"/>
</dbReference>
<organism evidence="5 6">
    <name type="scientific">Roseimicrobium gellanilyticum</name>
    <dbReference type="NCBI Taxonomy" id="748857"/>
    <lineage>
        <taxon>Bacteria</taxon>
        <taxon>Pseudomonadati</taxon>
        <taxon>Verrucomicrobiota</taxon>
        <taxon>Verrucomicrobiia</taxon>
        <taxon>Verrucomicrobiales</taxon>
        <taxon>Verrucomicrobiaceae</taxon>
        <taxon>Roseimicrobium</taxon>
    </lineage>
</organism>
<dbReference type="InterPro" id="IPR025997">
    <property type="entry name" value="SBP_2_dom"/>
</dbReference>
<gene>
    <name evidence="5" type="ORF">DES53_102409</name>
</gene>